<dbReference type="AlphaFoldDB" id="A0AAQ3KYU4"/>
<reference evidence="1 2" key="1">
    <citation type="submission" date="2023-10" db="EMBL/GenBank/DDBJ databases">
        <title>Chromosome-scale genome assembly provides insights into flower coloration mechanisms of Canna indica.</title>
        <authorList>
            <person name="Li C."/>
        </authorList>
    </citation>
    <scope>NUCLEOTIDE SEQUENCE [LARGE SCALE GENOMIC DNA]</scope>
    <source>
        <tissue evidence="1">Flower</tissue>
    </source>
</reference>
<gene>
    <name evidence="1" type="ORF">Cni_G26346</name>
</gene>
<dbReference type="Proteomes" id="UP001327560">
    <property type="component" value="Chromosome 8"/>
</dbReference>
<organism evidence="1 2">
    <name type="scientific">Canna indica</name>
    <name type="common">Indian-shot</name>
    <dbReference type="NCBI Taxonomy" id="4628"/>
    <lineage>
        <taxon>Eukaryota</taxon>
        <taxon>Viridiplantae</taxon>
        <taxon>Streptophyta</taxon>
        <taxon>Embryophyta</taxon>
        <taxon>Tracheophyta</taxon>
        <taxon>Spermatophyta</taxon>
        <taxon>Magnoliopsida</taxon>
        <taxon>Liliopsida</taxon>
        <taxon>Zingiberales</taxon>
        <taxon>Cannaceae</taxon>
        <taxon>Canna</taxon>
    </lineage>
</organism>
<proteinExistence type="predicted"/>
<name>A0AAQ3KYU4_9LILI</name>
<evidence type="ECO:0000313" key="1">
    <source>
        <dbReference type="EMBL" id="WOL17553.1"/>
    </source>
</evidence>
<sequence length="138" mass="15582">MNELHPNSFYNPKHLPRRIAAAAAAANSSMLLFSSDQHQLHQDAESAAVQAFANTDLTIDITVKNNFIANLTYLIDRVKLVVDITLAHEECSMSAVVVCFLRYQGHCLPPASMRLPSWLFASSCRVLFRRRRRDARQP</sequence>
<accession>A0AAQ3KYU4</accession>
<evidence type="ECO:0000313" key="2">
    <source>
        <dbReference type="Proteomes" id="UP001327560"/>
    </source>
</evidence>
<protein>
    <submittedName>
        <fullName evidence="1">Uncharacterized protein</fullName>
    </submittedName>
</protein>
<keyword evidence="2" id="KW-1185">Reference proteome</keyword>
<dbReference type="EMBL" id="CP136897">
    <property type="protein sequence ID" value="WOL17553.1"/>
    <property type="molecule type" value="Genomic_DNA"/>
</dbReference>